<feature type="domain" description="DUF4283" evidence="2">
    <location>
        <begin position="11"/>
        <end position="65"/>
    </location>
</feature>
<organism evidence="3 4">
    <name type="scientific">Dendrobium catenatum</name>
    <dbReference type="NCBI Taxonomy" id="906689"/>
    <lineage>
        <taxon>Eukaryota</taxon>
        <taxon>Viridiplantae</taxon>
        <taxon>Streptophyta</taxon>
        <taxon>Embryophyta</taxon>
        <taxon>Tracheophyta</taxon>
        <taxon>Spermatophyta</taxon>
        <taxon>Magnoliopsida</taxon>
        <taxon>Liliopsida</taxon>
        <taxon>Asparagales</taxon>
        <taxon>Orchidaceae</taxon>
        <taxon>Epidendroideae</taxon>
        <taxon>Malaxideae</taxon>
        <taxon>Dendrobiinae</taxon>
        <taxon>Dendrobium</taxon>
    </lineage>
</organism>
<dbReference type="PANTHER" id="PTHR31286">
    <property type="entry name" value="GLYCINE-RICH CELL WALL STRUCTURAL PROTEIN 1.8-LIKE"/>
    <property type="match status" value="1"/>
</dbReference>
<sequence>MEDIRSFFLSLKLSGSFTVSLLDPRHVFINLSNDNDYTRVFLRRSYYVKNFQMRLLKWSPDFDINSESPICPVWISLPNLRMHFYNHTVLQKIGSIFGRPLQVDQATANRTRPSVARILVEMDITKDWSKEIWLGSEGNGYIQKVEIENFPIFCTHCKLYGHDINNCFILNPSLKNKAQNFANRDNKGKEKEEPSVLHASFTPENFIETKAKKMVWKAVNKEQREALKEDVMENKQWDIVLYNEEPKTALSNKFSILNQSNIADMDFQESTDDIFTLNNAVNYSVENLQKEECCGANGNSVSIPEFFSELEEKELEEGELVLEHEIEVSSPNISMTYVDSSYKKGSEKGKTINSAYNTRFKNKKNKNNKNGKAVKSLTKSLSFHND</sequence>
<evidence type="ECO:0000313" key="4">
    <source>
        <dbReference type="Proteomes" id="UP000233837"/>
    </source>
</evidence>
<name>A0A2I0VBJ7_9ASPA</name>
<dbReference type="PANTHER" id="PTHR31286:SF165">
    <property type="entry name" value="DUF4283 DOMAIN-CONTAINING PROTEIN"/>
    <property type="match status" value="1"/>
</dbReference>
<evidence type="ECO:0000313" key="3">
    <source>
        <dbReference type="EMBL" id="PKU60788.1"/>
    </source>
</evidence>
<keyword evidence="4" id="KW-1185">Reference proteome</keyword>
<protein>
    <recommendedName>
        <fullName evidence="2">DUF4283 domain-containing protein</fullName>
    </recommendedName>
</protein>
<reference evidence="3 4" key="2">
    <citation type="journal article" date="2017" name="Nature">
        <title>The Apostasia genome and the evolution of orchids.</title>
        <authorList>
            <person name="Zhang G.Q."/>
            <person name="Liu K.W."/>
            <person name="Li Z."/>
            <person name="Lohaus R."/>
            <person name="Hsiao Y.Y."/>
            <person name="Niu S.C."/>
            <person name="Wang J.Y."/>
            <person name="Lin Y.C."/>
            <person name="Xu Q."/>
            <person name="Chen L.J."/>
            <person name="Yoshida K."/>
            <person name="Fujiwara S."/>
            <person name="Wang Z.W."/>
            <person name="Zhang Y.Q."/>
            <person name="Mitsuda N."/>
            <person name="Wang M."/>
            <person name="Liu G.H."/>
            <person name="Pecoraro L."/>
            <person name="Huang H.X."/>
            <person name="Xiao X.J."/>
            <person name="Lin M."/>
            <person name="Wu X.Y."/>
            <person name="Wu W.L."/>
            <person name="Chen Y.Y."/>
            <person name="Chang S.B."/>
            <person name="Sakamoto S."/>
            <person name="Ohme-Takagi M."/>
            <person name="Yagi M."/>
            <person name="Zeng S.J."/>
            <person name="Shen C.Y."/>
            <person name="Yeh C.M."/>
            <person name="Luo Y.B."/>
            <person name="Tsai W.C."/>
            <person name="Van de Peer Y."/>
            <person name="Liu Z.J."/>
        </authorList>
    </citation>
    <scope>NUCLEOTIDE SEQUENCE [LARGE SCALE GENOMIC DNA]</scope>
    <source>
        <tissue evidence="3">The whole plant</tissue>
    </source>
</reference>
<dbReference type="STRING" id="906689.A0A2I0VBJ7"/>
<dbReference type="Proteomes" id="UP000233837">
    <property type="component" value="Unassembled WGS sequence"/>
</dbReference>
<accession>A0A2I0VBJ7</accession>
<gene>
    <name evidence="3" type="ORF">MA16_Dca028207</name>
</gene>
<feature type="region of interest" description="Disordered" evidence="1">
    <location>
        <begin position="346"/>
        <end position="386"/>
    </location>
</feature>
<dbReference type="Pfam" id="PF14111">
    <property type="entry name" value="DUF4283"/>
    <property type="match status" value="1"/>
</dbReference>
<dbReference type="EMBL" id="KZ504960">
    <property type="protein sequence ID" value="PKU60788.1"/>
    <property type="molecule type" value="Genomic_DNA"/>
</dbReference>
<dbReference type="InterPro" id="IPR040256">
    <property type="entry name" value="At4g02000-like"/>
</dbReference>
<feature type="compositionally biased region" description="Polar residues" evidence="1">
    <location>
        <begin position="377"/>
        <end position="386"/>
    </location>
</feature>
<dbReference type="InterPro" id="IPR025558">
    <property type="entry name" value="DUF4283"/>
</dbReference>
<evidence type="ECO:0000259" key="2">
    <source>
        <dbReference type="Pfam" id="PF14111"/>
    </source>
</evidence>
<feature type="compositionally biased region" description="Basic residues" evidence="1">
    <location>
        <begin position="360"/>
        <end position="369"/>
    </location>
</feature>
<proteinExistence type="predicted"/>
<reference evidence="3 4" key="1">
    <citation type="journal article" date="2016" name="Sci. Rep.">
        <title>The Dendrobium catenatum Lindl. genome sequence provides insights into polysaccharide synthase, floral development and adaptive evolution.</title>
        <authorList>
            <person name="Zhang G.Q."/>
            <person name="Xu Q."/>
            <person name="Bian C."/>
            <person name="Tsai W.C."/>
            <person name="Yeh C.M."/>
            <person name="Liu K.W."/>
            <person name="Yoshida K."/>
            <person name="Zhang L.S."/>
            <person name="Chang S.B."/>
            <person name="Chen F."/>
            <person name="Shi Y."/>
            <person name="Su Y.Y."/>
            <person name="Zhang Y.Q."/>
            <person name="Chen L.J."/>
            <person name="Yin Y."/>
            <person name="Lin M."/>
            <person name="Huang H."/>
            <person name="Deng H."/>
            <person name="Wang Z.W."/>
            <person name="Zhu S.L."/>
            <person name="Zhao X."/>
            <person name="Deng C."/>
            <person name="Niu S.C."/>
            <person name="Huang J."/>
            <person name="Wang M."/>
            <person name="Liu G.H."/>
            <person name="Yang H.J."/>
            <person name="Xiao X.J."/>
            <person name="Hsiao Y.Y."/>
            <person name="Wu W.L."/>
            <person name="Chen Y.Y."/>
            <person name="Mitsuda N."/>
            <person name="Ohme-Takagi M."/>
            <person name="Luo Y.B."/>
            <person name="Van de Peer Y."/>
            <person name="Liu Z.J."/>
        </authorList>
    </citation>
    <scope>NUCLEOTIDE SEQUENCE [LARGE SCALE GENOMIC DNA]</scope>
    <source>
        <tissue evidence="3">The whole plant</tissue>
    </source>
</reference>
<evidence type="ECO:0000256" key="1">
    <source>
        <dbReference type="SAM" id="MobiDB-lite"/>
    </source>
</evidence>
<dbReference type="AlphaFoldDB" id="A0A2I0VBJ7"/>